<dbReference type="Proteomes" id="UP001224775">
    <property type="component" value="Unassembled WGS sequence"/>
</dbReference>
<dbReference type="Gene3D" id="3.90.1410.10">
    <property type="entry name" value="set domain protein methyltransferase, domain 1"/>
    <property type="match status" value="1"/>
</dbReference>
<dbReference type="AlphaFoldDB" id="A0AAD8XST5"/>
<dbReference type="PANTHER" id="PTHR13271:SF151">
    <property type="entry name" value="SET DOMAIN-CONTAINING PROTEIN 4"/>
    <property type="match status" value="1"/>
</dbReference>
<dbReference type="CDD" id="cd10527">
    <property type="entry name" value="SET_LSMT"/>
    <property type="match status" value="1"/>
</dbReference>
<accession>A0AAD8XST5</accession>
<dbReference type="InterPro" id="IPR046341">
    <property type="entry name" value="SET_dom_sf"/>
</dbReference>
<organism evidence="3 4">
    <name type="scientific">Skeletonema marinoi</name>
    <dbReference type="NCBI Taxonomy" id="267567"/>
    <lineage>
        <taxon>Eukaryota</taxon>
        <taxon>Sar</taxon>
        <taxon>Stramenopiles</taxon>
        <taxon>Ochrophyta</taxon>
        <taxon>Bacillariophyta</taxon>
        <taxon>Coscinodiscophyceae</taxon>
        <taxon>Thalassiosirophycidae</taxon>
        <taxon>Thalassiosirales</taxon>
        <taxon>Skeletonemataceae</taxon>
        <taxon>Skeletonema</taxon>
        <taxon>Skeletonema marinoi-dohrnii complex</taxon>
    </lineage>
</organism>
<dbReference type="SUPFAM" id="SSF82199">
    <property type="entry name" value="SET domain"/>
    <property type="match status" value="1"/>
</dbReference>
<feature type="domain" description="SET" evidence="2">
    <location>
        <begin position="55"/>
        <end position="251"/>
    </location>
</feature>
<evidence type="ECO:0000313" key="4">
    <source>
        <dbReference type="Proteomes" id="UP001224775"/>
    </source>
</evidence>
<feature type="chain" id="PRO_5042094218" description="SET domain-containing protein" evidence="1">
    <location>
        <begin position="23"/>
        <end position="430"/>
    </location>
</feature>
<dbReference type="GO" id="GO:0016279">
    <property type="term" value="F:protein-lysine N-methyltransferase activity"/>
    <property type="evidence" value="ECO:0007669"/>
    <property type="project" value="TreeGrafter"/>
</dbReference>
<keyword evidence="1" id="KW-0732">Signal</keyword>
<gene>
    <name evidence="3" type="ORF">QTG54_016171</name>
</gene>
<evidence type="ECO:0000259" key="2">
    <source>
        <dbReference type="PROSITE" id="PS50280"/>
    </source>
</evidence>
<comment type="caution">
    <text evidence="3">The sequence shown here is derived from an EMBL/GenBank/DDBJ whole genome shotgun (WGS) entry which is preliminary data.</text>
</comment>
<keyword evidence="4" id="KW-1185">Reference proteome</keyword>
<feature type="signal peptide" evidence="1">
    <location>
        <begin position="1"/>
        <end position="22"/>
    </location>
</feature>
<dbReference type="EMBL" id="JATAAI010000053">
    <property type="protein sequence ID" value="KAK1733194.1"/>
    <property type="molecule type" value="Genomic_DNA"/>
</dbReference>
<name>A0AAD8XST5_9STRA</name>
<evidence type="ECO:0000313" key="3">
    <source>
        <dbReference type="EMBL" id="KAK1733194.1"/>
    </source>
</evidence>
<sequence>MEKLTMLIIAILVAAVIIGASADNTAAAAAAASTNEKEVDGTYKFDNLVAWVQQNGGRVNDHLGITNHQHGNHQVVRGGVALQNIQSGSELLFLPWNIVFGTIHDTPTLPDNKCDVLQSYATEVDAGRASFWYPYLALDTSLSSRVPSVWNDLAIAELQGLPPYGRTAGLTDWYSSNCANDVPFSDLPSSSRQALLAAVTRAAGLRFLPVYDLLNHHNGMLNTECSAVQEGVTLTTTTDIPKGDEIFNSYGGGQVNTVAEIFRKYGFVDEWPQYHSWEQRDEESDGDDDDGGMNTMHFLVLPGQNNVAIYPPPSMLSQIGDNVLDIDYLLAETEKHNQGLSTQQLMHFSKMLADLIATLITTVDEDTVILQQMNDSLRMMILSQDLSGEIEQLIDIISAISYRMQFKQSIRMALDATNQVLSLRNEPGEL</sequence>
<reference evidence="3" key="1">
    <citation type="submission" date="2023-06" db="EMBL/GenBank/DDBJ databases">
        <title>Survivors Of The Sea: Transcriptome response of Skeletonema marinoi to long-term dormancy.</title>
        <authorList>
            <person name="Pinder M.I.M."/>
            <person name="Kourtchenko O."/>
            <person name="Robertson E.K."/>
            <person name="Larsson T."/>
            <person name="Maumus F."/>
            <person name="Osuna-Cruz C.M."/>
            <person name="Vancaester E."/>
            <person name="Stenow R."/>
            <person name="Vandepoele K."/>
            <person name="Ploug H."/>
            <person name="Bruchert V."/>
            <person name="Godhe A."/>
            <person name="Topel M."/>
        </authorList>
    </citation>
    <scope>NUCLEOTIDE SEQUENCE</scope>
    <source>
        <strain evidence="3">R05AC</strain>
    </source>
</reference>
<dbReference type="PROSITE" id="PS50280">
    <property type="entry name" value="SET"/>
    <property type="match status" value="1"/>
</dbReference>
<dbReference type="InterPro" id="IPR050600">
    <property type="entry name" value="SETD3_SETD6_MTase"/>
</dbReference>
<dbReference type="PANTHER" id="PTHR13271">
    <property type="entry name" value="UNCHARACTERIZED PUTATIVE METHYLTRANSFERASE"/>
    <property type="match status" value="1"/>
</dbReference>
<evidence type="ECO:0000256" key="1">
    <source>
        <dbReference type="SAM" id="SignalP"/>
    </source>
</evidence>
<proteinExistence type="predicted"/>
<protein>
    <recommendedName>
        <fullName evidence="2">SET domain-containing protein</fullName>
    </recommendedName>
</protein>
<dbReference type="InterPro" id="IPR001214">
    <property type="entry name" value="SET_dom"/>
</dbReference>